<dbReference type="PANTHER" id="PTHR46796">
    <property type="entry name" value="HTH-TYPE TRANSCRIPTIONAL ACTIVATOR RHAS-RELATED"/>
    <property type="match status" value="1"/>
</dbReference>
<dbReference type="Pfam" id="PF12833">
    <property type="entry name" value="HTH_18"/>
    <property type="match status" value="1"/>
</dbReference>
<dbReference type="RefSeq" id="WP_024762837.1">
    <property type="nucleotide sequence ID" value="NZ_CP049140.1"/>
</dbReference>
<evidence type="ECO:0000256" key="1">
    <source>
        <dbReference type="ARBA" id="ARBA00004496"/>
    </source>
</evidence>
<dbReference type="EMBL" id="CP049140">
    <property type="protein sequence ID" value="QIE87543.1"/>
    <property type="molecule type" value="Genomic_DNA"/>
</dbReference>
<dbReference type="InterPro" id="IPR018062">
    <property type="entry name" value="HTH_AraC-typ_CS"/>
</dbReference>
<evidence type="ECO:0000256" key="4">
    <source>
        <dbReference type="ARBA" id="ARBA00023163"/>
    </source>
</evidence>
<evidence type="ECO:0000256" key="5">
    <source>
        <dbReference type="ARBA" id="ARBA00037345"/>
    </source>
</evidence>
<comment type="function">
    <text evidence="5">Regulatory protein of the TOL plasmid xyl operons. XylS activates the xylXYZLTEGFJQKIH operon required for the degradation of toluene, m-xylene and p-xylene.</text>
</comment>
<dbReference type="Proteomes" id="UP000501063">
    <property type="component" value="Chromosome"/>
</dbReference>
<dbReference type="KEGG" id="pnt:G5B91_15215"/>
<organism evidence="8 9">
    <name type="scientific">Pseudomonas nitroreducens</name>
    <dbReference type="NCBI Taxonomy" id="46680"/>
    <lineage>
        <taxon>Bacteria</taxon>
        <taxon>Pseudomonadati</taxon>
        <taxon>Pseudomonadota</taxon>
        <taxon>Gammaproteobacteria</taxon>
        <taxon>Pseudomonadales</taxon>
        <taxon>Pseudomonadaceae</taxon>
        <taxon>Pseudomonas</taxon>
    </lineage>
</organism>
<sequence>MPAPAHQVATMLAPATHRLVLQLMEQLQSPGEGVHEASQRLCRHLLEHYRMPDPCNDARSDGERLALAPWQERKAKEILAGCLLSRLYIADVAEQCGLSRSHFSRAFKQATGLAPREWALRLRIDRARELLASGDAPISQVGQECGFADQSHFCRSFRKLVGCTPNRWRQASRVGGTRELEPSTLQERTPFARVSPTSPRPGAMLPRTRTESIATPIPTSDDKSHAIQQRLSEDPPNLEI</sequence>
<reference evidence="8 9" key="1">
    <citation type="submission" date="2020-02" db="EMBL/GenBank/DDBJ databases">
        <title>Integrative conjugative elements (ICEs) and plasmids drive adaptation of Pseudomonas nitroreducens strain HBP1 to wastewater environment.</title>
        <authorList>
            <person name="Sentchilo V."/>
            <person name="Carraro N."/>
            <person name="Bertelli C."/>
            <person name="van der Meer J.R."/>
        </authorList>
    </citation>
    <scope>NUCLEOTIDE SEQUENCE [LARGE SCALE GENOMIC DNA]</scope>
    <source>
        <strain evidence="8 9">HBP1</strain>
    </source>
</reference>
<evidence type="ECO:0000313" key="8">
    <source>
        <dbReference type="EMBL" id="QIE87543.1"/>
    </source>
</evidence>
<dbReference type="Gene3D" id="1.10.10.60">
    <property type="entry name" value="Homeodomain-like"/>
    <property type="match status" value="2"/>
</dbReference>
<dbReference type="PRINTS" id="PR00032">
    <property type="entry name" value="HTHARAC"/>
</dbReference>
<name>A0A6G6IX71_PSENT</name>
<keyword evidence="4" id="KW-0804">Transcription</keyword>
<gene>
    <name evidence="8" type="ORF">G5B91_15215</name>
</gene>
<keyword evidence="3" id="KW-0238">DNA-binding</keyword>
<evidence type="ECO:0000256" key="6">
    <source>
        <dbReference type="SAM" id="MobiDB-lite"/>
    </source>
</evidence>
<dbReference type="InterPro" id="IPR009057">
    <property type="entry name" value="Homeodomain-like_sf"/>
</dbReference>
<dbReference type="GO" id="GO:0043565">
    <property type="term" value="F:sequence-specific DNA binding"/>
    <property type="evidence" value="ECO:0007669"/>
    <property type="project" value="InterPro"/>
</dbReference>
<dbReference type="SMART" id="SM00342">
    <property type="entry name" value="HTH_ARAC"/>
    <property type="match status" value="1"/>
</dbReference>
<dbReference type="InterPro" id="IPR020449">
    <property type="entry name" value="Tscrpt_reg_AraC-type_HTH"/>
</dbReference>
<dbReference type="PROSITE" id="PS00041">
    <property type="entry name" value="HTH_ARAC_FAMILY_1"/>
    <property type="match status" value="1"/>
</dbReference>
<dbReference type="PANTHER" id="PTHR46796:SF14">
    <property type="entry name" value="TRANSCRIPTIONAL REGULATORY PROTEIN"/>
    <property type="match status" value="1"/>
</dbReference>
<keyword evidence="2" id="KW-0805">Transcription regulation</keyword>
<dbReference type="InterPro" id="IPR050204">
    <property type="entry name" value="AraC_XylS_family_regulators"/>
</dbReference>
<dbReference type="GO" id="GO:0005737">
    <property type="term" value="C:cytoplasm"/>
    <property type="evidence" value="ECO:0007669"/>
    <property type="project" value="UniProtKB-SubCell"/>
</dbReference>
<evidence type="ECO:0000259" key="7">
    <source>
        <dbReference type="PROSITE" id="PS01124"/>
    </source>
</evidence>
<protein>
    <submittedName>
        <fullName evidence="8">Helix-turn-helix transcriptional regulator</fullName>
    </submittedName>
</protein>
<dbReference type="InterPro" id="IPR018060">
    <property type="entry name" value="HTH_AraC"/>
</dbReference>
<accession>A0A6G6IX71</accession>
<dbReference type="GO" id="GO:0003700">
    <property type="term" value="F:DNA-binding transcription factor activity"/>
    <property type="evidence" value="ECO:0007669"/>
    <property type="project" value="InterPro"/>
</dbReference>
<dbReference type="SUPFAM" id="SSF46689">
    <property type="entry name" value="Homeodomain-like"/>
    <property type="match status" value="2"/>
</dbReference>
<dbReference type="AlphaFoldDB" id="A0A6G6IX71"/>
<dbReference type="GO" id="GO:0009893">
    <property type="term" value="P:positive regulation of metabolic process"/>
    <property type="evidence" value="ECO:0007669"/>
    <property type="project" value="UniProtKB-ARBA"/>
</dbReference>
<proteinExistence type="predicted"/>
<evidence type="ECO:0000313" key="9">
    <source>
        <dbReference type="Proteomes" id="UP000501063"/>
    </source>
</evidence>
<comment type="subcellular location">
    <subcellularLocation>
        <location evidence="1">Cytoplasm</location>
    </subcellularLocation>
</comment>
<evidence type="ECO:0000256" key="2">
    <source>
        <dbReference type="ARBA" id="ARBA00023015"/>
    </source>
</evidence>
<feature type="region of interest" description="Disordered" evidence="6">
    <location>
        <begin position="171"/>
        <end position="240"/>
    </location>
</feature>
<dbReference type="PROSITE" id="PS01124">
    <property type="entry name" value="HTH_ARAC_FAMILY_2"/>
    <property type="match status" value="1"/>
</dbReference>
<feature type="domain" description="HTH araC/xylS-type" evidence="7">
    <location>
        <begin position="73"/>
        <end position="171"/>
    </location>
</feature>
<evidence type="ECO:0000256" key="3">
    <source>
        <dbReference type="ARBA" id="ARBA00023125"/>
    </source>
</evidence>